<dbReference type="Pfam" id="PF01694">
    <property type="entry name" value="Rhomboid"/>
    <property type="match status" value="1"/>
</dbReference>
<keyword evidence="4 5" id="KW-0472">Membrane</keyword>
<feature type="transmembrane region" description="Helical" evidence="5">
    <location>
        <begin position="144"/>
        <end position="164"/>
    </location>
</feature>
<evidence type="ECO:0000256" key="4">
    <source>
        <dbReference type="ARBA" id="ARBA00023136"/>
    </source>
</evidence>
<organism evidence="7 8">
    <name type="scientific">Legionella cardiaca</name>
    <dbReference type="NCBI Taxonomy" id="1071983"/>
    <lineage>
        <taxon>Bacteria</taxon>
        <taxon>Pseudomonadati</taxon>
        <taxon>Pseudomonadota</taxon>
        <taxon>Gammaproteobacteria</taxon>
        <taxon>Legionellales</taxon>
        <taxon>Legionellaceae</taxon>
        <taxon>Legionella</taxon>
    </lineage>
</organism>
<feature type="transmembrane region" description="Helical" evidence="5">
    <location>
        <begin position="94"/>
        <end position="113"/>
    </location>
</feature>
<feature type="transmembrane region" description="Helical" evidence="5">
    <location>
        <begin position="120"/>
        <end position="138"/>
    </location>
</feature>
<dbReference type="SUPFAM" id="SSF144091">
    <property type="entry name" value="Rhomboid-like"/>
    <property type="match status" value="1"/>
</dbReference>
<proteinExistence type="predicted"/>
<keyword evidence="3 5" id="KW-1133">Transmembrane helix</keyword>
<dbReference type="EMBL" id="CP119078">
    <property type="protein sequence ID" value="WED43881.1"/>
    <property type="molecule type" value="Genomic_DNA"/>
</dbReference>
<keyword evidence="2 5" id="KW-0812">Transmembrane</keyword>
<feature type="transmembrane region" description="Helical" evidence="5">
    <location>
        <begin position="20"/>
        <end position="42"/>
    </location>
</feature>
<evidence type="ECO:0000313" key="7">
    <source>
        <dbReference type="EMBL" id="WED43881.1"/>
    </source>
</evidence>
<feature type="domain" description="Peptidase S54 rhomboid" evidence="6">
    <location>
        <begin position="59"/>
        <end position="190"/>
    </location>
</feature>
<sequence length="202" mass="22423">MLEEINQSLAIIIEQTKANMNTLIIILCIPWLIYFINLFLNNRLLYLGIIPRRFYGLSGILFAPFLHANFNHIFFNSIPLLVLSNFILINGLTYFLYVTVMITVLSGFLIWCFAKPGIHIGASSLITGYWGLLVSDILQQGTVTAIILGIISIYYFAGIFLGIFPGKKGVSWEGHLFGLIAGFSTSYLVSYLGLALTSGSPL</sequence>
<evidence type="ECO:0000256" key="1">
    <source>
        <dbReference type="ARBA" id="ARBA00004141"/>
    </source>
</evidence>
<gene>
    <name evidence="7" type="ORF">PXX05_03610</name>
</gene>
<accession>A0ABY8AWS9</accession>
<dbReference type="Gene3D" id="1.20.1540.10">
    <property type="entry name" value="Rhomboid-like"/>
    <property type="match status" value="1"/>
</dbReference>
<comment type="subcellular location">
    <subcellularLocation>
        <location evidence="1">Membrane</location>
        <topology evidence="1">Multi-pass membrane protein</topology>
    </subcellularLocation>
</comment>
<keyword evidence="7" id="KW-0645">Protease</keyword>
<evidence type="ECO:0000256" key="3">
    <source>
        <dbReference type="ARBA" id="ARBA00022989"/>
    </source>
</evidence>
<protein>
    <submittedName>
        <fullName evidence="7">Rhomboid family intramembrane serine protease</fullName>
        <ecNumber evidence="7">3.4.21.105</ecNumber>
    </submittedName>
</protein>
<evidence type="ECO:0000256" key="5">
    <source>
        <dbReference type="SAM" id="Phobius"/>
    </source>
</evidence>
<name>A0ABY8AWS9_9GAMM</name>
<dbReference type="GO" id="GO:0008233">
    <property type="term" value="F:peptidase activity"/>
    <property type="evidence" value="ECO:0007669"/>
    <property type="project" value="UniProtKB-KW"/>
</dbReference>
<dbReference type="InterPro" id="IPR035952">
    <property type="entry name" value="Rhomboid-like_sf"/>
</dbReference>
<evidence type="ECO:0000256" key="2">
    <source>
        <dbReference type="ARBA" id="ARBA00022692"/>
    </source>
</evidence>
<dbReference type="GO" id="GO:0006508">
    <property type="term" value="P:proteolysis"/>
    <property type="evidence" value="ECO:0007669"/>
    <property type="project" value="UniProtKB-KW"/>
</dbReference>
<evidence type="ECO:0000313" key="8">
    <source>
        <dbReference type="Proteomes" id="UP001222087"/>
    </source>
</evidence>
<feature type="transmembrane region" description="Helical" evidence="5">
    <location>
        <begin position="54"/>
        <end position="74"/>
    </location>
</feature>
<dbReference type="InterPro" id="IPR022764">
    <property type="entry name" value="Peptidase_S54_rhomboid_dom"/>
</dbReference>
<feature type="transmembrane region" description="Helical" evidence="5">
    <location>
        <begin position="176"/>
        <end position="196"/>
    </location>
</feature>
<dbReference type="Proteomes" id="UP001222087">
    <property type="component" value="Chromosome"/>
</dbReference>
<evidence type="ECO:0000259" key="6">
    <source>
        <dbReference type="Pfam" id="PF01694"/>
    </source>
</evidence>
<dbReference type="EC" id="3.4.21.105" evidence="7"/>
<keyword evidence="7" id="KW-0378">Hydrolase</keyword>
<reference evidence="7 8" key="1">
    <citation type="submission" date="2023-02" db="EMBL/GenBank/DDBJ databases">
        <title>Genome Sequence of L. cardiaca H63T.</title>
        <authorList>
            <person name="Lopez A.E."/>
            <person name="Cianciotto N.P."/>
        </authorList>
    </citation>
    <scope>NUCLEOTIDE SEQUENCE [LARGE SCALE GENOMIC DNA]</scope>
    <source>
        <strain evidence="7 8">H63</strain>
    </source>
</reference>
<keyword evidence="8" id="KW-1185">Reference proteome</keyword>
<dbReference type="RefSeq" id="WP_275089694.1">
    <property type="nucleotide sequence ID" value="NZ_CP119078.1"/>
</dbReference>